<proteinExistence type="predicted"/>
<evidence type="ECO:0000313" key="2">
    <source>
        <dbReference type="Proteomes" id="UP001176059"/>
    </source>
</evidence>
<gene>
    <name evidence="1" type="ORF">DFJ43DRAFT_1096967</name>
</gene>
<dbReference type="AlphaFoldDB" id="A0AA38JAI8"/>
<protein>
    <submittedName>
        <fullName evidence="1">Uncharacterized protein</fullName>
    </submittedName>
</protein>
<dbReference type="EMBL" id="JANVFO010000065">
    <property type="protein sequence ID" value="KAJ3719557.1"/>
    <property type="molecule type" value="Genomic_DNA"/>
</dbReference>
<dbReference type="Proteomes" id="UP001176059">
    <property type="component" value="Unassembled WGS sequence"/>
</dbReference>
<feature type="non-terminal residue" evidence="1">
    <location>
        <position position="150"/>
    </location>
</feature>
<reference evidence="1" key="2">
    <citation type="journal article" date="2023" name="Proc. Natl. Acad. Sci. U.S.A.">
        <title>A global phylogenomic analysis of the shiitake genus Lentinula.</title>
        <authorList>
            <person name="Sierra-Patev S."/>
            <person name="Min B."/>
            <person name="Naranjo-Ortiz M."/>
            <person name="Looney B."/>
            <person name="Konkel Z."/>
            <person name="Slot J.C."/>
            <person name="Sakamoto Y."/>
            <person name="Steenwyk J.L."/>
            <person name="Rokas A."/>
            <person name="Carro J."/>
            <person name="Camarero S."/>
            <person name="Ferreira P."/>
            <person name="Molpeceres G."/>
            <person name="Ruiz-Duenas F.J."/>
            <person name="Serrano A."/>
            <person name="Henrissat B."/>
            <person name="Drula E."/>
            <person name="Hughes K.W."/>
            <person name="Mata J.L."/>
            <person name="Ishikawa N.K."/>
            <person name="Vargas-Isla R."/>
            <person name="Ushijima S."/>
            <person name="Smith C.A."/>
            <person name="Donoghue J."/>
            <person name="Ahrendt S."/>
            <person name="Andreopoulos W."/>
            <person name="He G."/>
            <person name="LaButti K."/>
            <person name="Lipzen A."/>
            <person name="Ng V."/>
            <person name="Riley R."/>
            <person name="Sandor L."/>
            <person name="Barry K."/>
            <person name="Martinez A.T."/>
            <person name="Xiao Y."/>
            <person name="Gibbons J.G."/>
            <person name="Terashima K."/>
            <person name="Grigoriev I.V."/>
            <person name="Hibbett D."/>
        </authorList>
    </citation>
    <scope>NUCLEOTIDE SEQUENCE</scope>
    <source>
        <strain evidence="1">ET3784</strain>
    </source>
</reference>
<sequence length="150" mass="17297">MRKSVVKEKTLFVSTALNSQSRYHSTSTPRLIALRNSKLEDISSQESWKGDSAWNALKFFVSLAGLGFDVLEAGDHRNSDALSVRHTIPTCYSFHYARSGPKTFLNRIGKLIINVSQSRQHVILPTYENRNQSFDWLKLTWHEHYNQNEK</sequence>
<organism evidence="1 2">
    <name type="scientific">Lentinula guzmanii</name>
    <dbReference type="NCBI Taxonomy" id="2804957"/>
    <lineage>
        <taxon>Eukaryota</taxon>
        <taxon>Fungi</taxon>
        <taxon>Dikarya</taxon>
        <taxon>Basidiomycota</taxon>
        <taxon>Agaricomycotina</taxon>
        <taxon>Agaricomycetes</taxon>
        <taxon>Agaricomycetidae</taxon>
        <taxon>Agaricales</taxon>
        <taxon>Marasmiineae</taxon>
        <taxon>Omphalotaceae</taxon>
        <taxon>Lentinula</taxon>
    </lineage>
</organism>
<reference evidence="1" key="1">
    <citation type="submission" date="2022-08" db="EMBL/GenBank/DDBJ databases">
        <authorList>
            <consortium name="DOE Joint Genome Institute"/>
            <person name="Min B."/>
            <person name="Sierra-Patev S."/>
            <person name="Naranjo-Ortiz M."/>
            <person name="Looney B."/>
            <person name="Konkel Z."/>
            <person name="Slot J.C."/>
            <person name="Sakamoto Y."/>
            <person name="Steenwyk J.L."/>
            <person name="Rokas A."/>
            <person name="Carro J."/>
            <person name="Camarero S."/>
            <person name="Ferreira P."/>
            <person name="Molpeceres G."/>
            <person name="Ruiz-duenas F.J."/>
            <person name="Serrano A."/>
            <person name="Henrissat B."/>
            <person name="Drula E."/>
            <person name="Hughes K.W."/>
            <person name="Mata J.L."/>
            <person name="Ishikawa N.K."/>
            <person name="Vargas-Isla R."/>
            <person name="Ushijima S."/>
            <person name="Smith C.A."/>
            <person name="Ahrendt S."/>
            <person name="Andreopoulos W."/>
            <person name="He G."/>
            <person name="LaButti K."/>
            <person name="Lipzen A."/>
            <person name="Ng V."/>
            <person name="Riley R."/>
            <person name="Sandor L."/>
            <person name="Barry K."/>
            <person name="Martinez A.T."/>
            <person name="Xiao Y."/>
            <person name="Gibbons J.G."/>
            <person name="Terashima K."/>
            <person name="Hibbett D.S."/>
            <person name="Grigoriev I.V."/>
        </authorList>
    </citation>
    <scope>NUCLEOTIDE SEQUENCE</scope>
    <source>
        <strain evidence="1">ET3784</strain>
    </source>
</reference>
<comment type="caution">
    <text evidence="1">The sequence shown here is derived from an EMBL/GenBank/DDBJ whole genome shotgun (WGS) entry which is preliminary data.</text>
</comment>
<evidence type="ECO:0000313" key="1">
    <source>
        <dbReference type="EMBL" id="KAJ3719557.1"/>
    </source>
</evidence>
<keyword evidence="2" id="KW-1185">Reference proteome</keyword>
<accession>A0AA38JAI8</accession>
<name>A0AA38JAI8_9AGAR</name>